<comment type="caution">
    <text evidence="2">The sequence shown here is derived from an EMBL/GenBank/DDBJ whole genome shotgun (WGS) entry which is preliminary data.</text>
</comment>
<evidence type="ECO:0000256" key="1">
    <source>
        <dbReference type="SAM" id="MobiDB-lite"/>
    </source>
</evidence>
<evidence type="ECO:0000313" key="3">
    <source>
        <dbReference type="Proteomes" id="UP000648722"/>
    </source>
</evidence>
<keyword evidence="3" id="KW-1185">Reference proteome</keyword>
<feature type="region of interest" description="Disordered" evidence="1">
    <location>
        <begin position="30"/>
        <end position="50"/>
    </location>
</feature>
<reference evidence="3" key="1">
    <citation type="journal article" date="2019" name="Int. J. Syst. Evol. Microbiol.">
        <title>The Global Catalogue of Microorganisms (GCM) 10K type strain sequencing project: providing services to taxonomists for standard genome sequencing and annotation.</title>
        <authorList>
            <consortium name="The Broad Institute Genomics Platform"/>
            <consortium name="The Broad Institute Genome Sequencing Center for Infectious Disease"/>
            <person name="Wu L."/>
            <person name="Ma J."/>
        </authorList>
    </citation>
    <scope>NUCLEOTIDE SEQUENCE [LARGE SCALE GENOMIC DNA]</scope>
    <source>
        <strain evidence="3">CGMCC 1.12766</strain>
    </source>
</reference>
<dbReference type="Proteomes" id="UP000648722">
    <property type="component" value="Unassembled WGS sequence"/>
</dbReference>
<proteinExistence type="predicted"/>
<gene>
    <name evidence="2" type="ORF">GCM10007420_26520</name>
</gene>
<organism evidence="2 3">
    <name type="scientific">Glycocaulis albus</name>
    <dbReference type="NCBI Taxonomy" id="1382801"/>
    <lineage>
        <taxon>Bacteria</taxon>
        <taxon>Pseudomonadati</taxon>
        <taxon>Pseudomonadota</taxon>
        <taxon>Alphaproteobacteria</taxon>
        <taxon>Maricaulales</taxon>
        <taxon>Maricaulaceae</taxon>
        <taxon>Glycocaulis</taxon>
    </lineage>
</organism>
<sequence length="50" mass="5342">MADMDAPVPVAGRQGLVEALELDQVEKREKAKAKAKGDQGGHDVSSTFLF</sequence>
<name>A0ABQ1Y124_9PROT</name>
<dbReference type="EMBL" id="BMFS01000016">
    <property type="protein sequence ID" value="GGH08362.1"/>
    <property type="molecule type" value="Genomic_DNA"/>
</dbReference>
<dbReference type="RefSeq" id="WP_188453069.1">
    <property type="nucleotide sequence ID" value="NZ_BMFS01000016.1"/>
</dbReference>
<protein>
    <submittedName>
        <fullName evidence="2">Uncharacterized protein</fullName>
    </submittedName>
</protein>
<accession>A0ABQ1Y124</accession>
<evidence type="ECO:0000313" key="2">
    <source>
        <dbReference type="EMBL" id="GGH08362.1"/>
    </source>
</evidence>